<evidence type="ECO:0000313" key="1">
    <source>
        <dbReference type="EMBL" id="CPA43380.1"/>
    </source>
</evidence>
<evidence type="ECO:0000313" key="2">
    <source>
        <dbReference type="Proteomes" id="UP000039021"/>
    </source>
</evidence>
<proteinExistence type="predicted"/>
<reference evidence="2" key="1">
    <citation type="submission" date="2015-03" db="EMBL/GenBank/DDBJ databases">
        <authorList>
            <consortium name="Pathogen Informatics"/>
        </authorList>
    </citation>
    <scope>NUCLEOTIDE SEQUENCE [LARGE SCALE GENOMIC DNA]</scope>
    <source>
        <strain evidence="2">N09902308</strain>
    </source>
</reference>
<gene>
    <name evidence="1" type="ORF">ERS007739_04602</name>
</gene>
<comment type="caution">
    <text evidence="1">The sequence shown here is derived from an EMBL/GenBank/DDBJ whole genome shotgun (WGS) entry which is preliminary data.</text>
</comment>
<sequence length="32" mass="3757">MLVDRCRSTKCSWLPVRLFWMIVVITNTTSQA</sequence>
<organism evidence="1 2">
    <name type="scientific">Mycobacterium tuberculosis</name>
    <dbReference type="NCBI Taxonomy" id="1773"/>
    <lineage>
        <taxon>Bacteria</taxon>
        <taxon>Bacillati</taxon>
        <taxon>Actinomycetota</taxon>
        <taxon>Actinomycetes</taxon>
        <taxon>Mycobacteriales</taxon>
        <taxon>Mycobacteriaceae</taxon>
        <taxon>Mycobacterium</taxon>
        <taxon>Mycobacterium tuberculosis complex</taxon>
    </lineage>
</organism>
<protein>
    <submittedName>
        <fullName evidence="1">Uncharacterized protein</fullName>
    </submittedName>
</protein>
<dbReference type="EMBL" id="CSBK01002967">
    <property type="protein sequence ID" value="CPA43380.1"/>
    <property type="molecule type" value="Genomic_DNA"/>
</dbReference>
<name>A0A916LF28_MYCTX</name>
<accession>A0A916LF28</accession>
<dbReference type="AlphaFoldDB" id="A0A916LF28"/>
<dbReference type="Proteomes" id="UP000039021">
    <property type="component" value="Unassembled WGS sequence"/>
</dbReference>